<organism evidence="4 5">
    <name type="scientific">Cyanidioschyzon merolae (strain NIES-3377 / 10D)</name>
    <name type="common">Unicellular red alga</name>
    <dbReference type="NCBI Taxonomy" id="280699"/>
    <lineage>
        <taxon>Eukaryota</taxon>
        <taxon>Rhodophyta</taxon>
        <taxon>Bangiophyceae</taxon>
        <taxon>Cyanidiales</taxon>
        <taxon>Cyanidiaceae</taxon>
        <taxon>Cyanidioschyzon</taxon>
    </lineage>
</organism>
<keyword evidence="3" id="KW-0812">Transmembrane</keyword>
<evidence type="ECO:0000256" key="2">
    <source>
        <dbReference type="SAM" id="MobiDB-lite"/>
    </source>
</evidence>
<feature type="transmembrane region" description="Helical" evidence="3">
    <location>
        <begin position="330"/>
        <end position="355"/>
    </location>
</feature>
<keyword evidence="3" id="KW-1133">Transmembrane helix</keyword>
<dbReference type="AlphaFoldDB" id="M1VH38"/>
<feature type="transmembrane region" description="Helical" evidence="3">
    <location>
        <begin position="197"/>
        <end position="217"/>
    </location>
</feature>
<feature type="transmembrane region" description="Helical" evidence="3">
    <location>
        <begin position="516"/>
        <end position="540"/>
    </location>
</feature>
<evidence type="ECO:0000256" key="3">
    <source>
        <dbReference type="SAM" id="Phobius"/>
    </source>
</evidence>
<feature type="transmembrane region" description="Helical" evidence="3">
    <location>
        <begin position="263"/>
        <end position="284"/>
    </location>
</feature>
<name>M1VH38_CYAM1</name>
<feature type="transmembrane region" description="Helical" evidence="3">
    <location>
        <begin position="488"/>
        <end position="510"/>
    </location>
</feature>
<dbReference type="OMA" id="WFFVWKL"/>
<dbReference type="HOGENOM" id="CLU_012893_1_2_1"/>
<protein>
    <submittedName>
        <fullName evidence="4">Uncharacterized protein</fullName>
    </submittedName>
</protein>
<evidence type="ECO:0000313" key="4">
    <source>
        <dbReference type="EMBL" id="BAM80123.1"/>
    </source>
</evidence>
<feature type="region of interest" description="Disordered" evidence="2">
    <location>
        <begin position="1"/>
        <end position="29"/>
    </location>
</feature>
<dbReference type="RefSeq" id="XP_005536409.1">
    <property type="nucleotide sequence ID" value="XM_005536352.1"/>
</dbReference>
<feature type="transmembrane region" description="Helical" evidence="3">
    <location>
        <begin position="96"/>
        <end position="125"/>
    </location>
</feature>
<reference evidence="4 5" key="2">
    <citation type="journal article" date="2007" name="BMC Biol.">
        <title>A 100%-complete sequence reveals unusually simple genomic features in the hot-spring red alga Cyanidioschyzon merolae.</title>
        <authorList>
            <person name="Nozaki H."/>
            <person name="Takano H."/>
            <person name="Misumi O."/>
            <person name="Terasawa K."/>
            <person name="Matsuzaki M."/>
            <person name="Maruyama S."/>
            <person name="Nishida K."/>
            <person name="Yagisawa F."/>
            <person name="Yoshida Y."/>
            <person name="Fujiwara T."/>
            <person name="Takio S."/>
            <person name="Tamura K."/>
            <person name="Chung S.J."/>
            <person name="Nakamura S."/>
            <person name="Kuroiwa H."/>
            <person name="Tanaka K."/>
            <person name="Sato N."/>
            <person name="Kuroiwa T."/>
        </authorList>
    </citation>
    <scope>NUCLEOTIDE SEQUENCE [LARGE SCALE GENOMIC DNA]</scope>
    <source>
        <strain evidence="4 5">10D</strain>
    </source>
</reference>
<feature type="transmembrane region" description="Helical" evidence="3">
    <location>
        <begin position="413"/>
        <end position="433"/>
    </location>
</feature>
<dbReference type="GeneID" id="16993689"/>
<gene>
    <name evidence="4" type="ORF">CYME_CMI258C</name>
</gene>
<dbReference type="EMBL" id="AP006491">
    <property type="protein sequence ID" value="BAM80123.1"/>
    <property type="molecule type" value="Genomic_DNA"/>
</dbReference>
<dbReference type="eggNOG" id="KOG1347">
    <property type="taxonomic scope" value="Eukaryota"/>
</dbReference>
<dbReference type="GO" id="GO:0042910">
    <property type="term" value="F:xenobiotic transmembrane transporter activity"/>
    <property type="evidence" value="ECO:0007669"/>
    <property type="project" value="InterPro"/>
</dbReference>
<dbReference type="PANTHER" id="PTHR11206">
    <property type="entry name" value="MULTIDRUG RESISTANCE PROTEIN"/>
    <property type="match status" value="1"/>
</dbReference>
<proteinExistence type="inferred from homology"/>
<dbReference type="Gramene" id="CMI258CT">
    <property type="protein sequence ID" value="CMI258CT"/>
    <property type="gene ID" value="CMI258C"/>
</dbReference>
<dbReference type="OrthoDB" id="4990at2759"/>
<dbReference type="STRING" id="280699.M1VH38"/>
<dbReference type="InterPro" id="IPR002528">
    <property type="entry name" value="MATE_fam"/>
</dbReference>
<feature type="transmembrane region" description="Helical" evidence="3">
    <location>
        <begin position="137"/>
        <end position="160"/>
    </location>
</feature>
<dbReference type="GO" id="GO:0015297">
    <property type="term" value="F:antiporter activity"/>
    <property type="evidence" value="ECO:0007669"/>
    <property type="project" value="InterPro"/>
</dbReference>
<dbReference type="Pfam" id="PF01554">
    <property type="entry name" value="MatE"/>
    <property type="match status" value="2"/>
</dbReference>
<feature type="transmembrane region" description="Helical" evidence="3">
    <location>
        <begin position="229"/>
        <end position="251"/>
    </location>
</feature>
<dbReference type="Proteomes" id="UP000007014">
    <property type="component" value="Chromosome 9"/>
</dbReference>
<dbReference type="GO" id="GO:0016020">
    <property type="term" value="C:membrane"/>
    <property type="evidence" value="ECO:0007669"/>
    <property type="project" value="InterPro"/>
</dbReference>
<accession>M1VH38</accession>
<reference evidence="4 5" key="1">
    <citation type="journal article" date="2004" name="Nature">
        <title>Genome sequence of the ultrasmall unicellular red alga Cyanidioschyzon merolae 10D.</title>
        <authorList>
            <person name="Matsuzaki M."/>
            <person name="Misumi O."/>
            <person name="Shin-i T."/>
            <person name="Maruyama S."/>
            <person name="Takahara M."/>
            <person name="Miyagishima S."/>
            <person name="Mori T."/>
            <person name="Nishida K."/>
            <person name="Yagisawa F."/>
            <person name="Nishida K."/>
            <person name="Yoshida Y."/>
            <person name="Nishimura Y."/>
            <person name="Nakao S."/>
            <person name="Kobayashi T."/>
            <person name="Momoyama Y."/>
            <person name="Higashiyama T."/>
            <person name="Minoda A."/>
            <person name="Sano M."/>
            <person name="Nomoto H."/>
            <person name="Oishi K."/>
            <person name="Hayashi H."/>
            <person name="Ohta F."/>
            <person name="Nishizaka S."/>
            <person name="Haga S."/>
            <person name="Miura S."/>
            <person name="Morishita T."/>
            <person name="Kabeya Y."/>
            <person name="Terasawa K."/>
            <person name="Suzuki Y."/>
            <person name="Ishii Y."/>
            <person name="Asakawa S."/>
            <person name="Takano H."/>
            <person name="Ohta N."/>
            <person name="Kuroiwa H."/>
            <person name="Tanaka K."/>
            <person name="Shimizu N."/>
            <person name="Sugano S."/>
            <person name="Sato N."/>
            <person name="Nozaki H."/>
            <person name="Ogasawara N."/>
            <person name="Kohara Y."/>
            <person name="Kuroiwa T."/>
        </authorList>
    </citation>
    <scope>NUCLEOTIDE SEQUENCE [LARGE SCALE GENOMIC DNA]</scope>
    <source>
        <strain evidence="4 5">10D</strain>
    </source>
</reference>
<sequence>MIEPPLVDEGRPLEPTLMEPTGKADSTVTGDRSTVARQKRLVDHEAGTERGTRTALELIQSITQLALPVLLSYVGQASLTLVSTAFIGHWTDPESLAAIGLGLALVNITGNALVAGFCSALDTLCANAYGAGDYRTVALVALRGAVIQLVVVAPLIALLWNGLAPHVLAALLTPETAAAASSSLSTAAAAAAGNQTVALATALCRWYTLGLVPMILYEVLKRFLQAQGIVRPIIQVTLVAAVANVLFHTVLIPGLHWGIRGAALSLALSQWALLGTLALVMYKWRLGEQCWHSLLSPSGVYVSVPASGNDAHDGAPRALFRELWREWTPFLALALPGTAWVLVEWGAFEVTLFMAARLPPHPGDRSVADAVATQAVLMNAVYFCFMLPLSIHIGVSVQVGNLVGAGCAAAARLAARLGLMVAAVAGILLAILLTSTRDRWPRLLTNDAYIGERAAQAALFVSLFEIQDCLQYTSVGILKSIGKQRTGALASFLGFWTGCVPLAALFAFVFRQGVNGFWLGFAMGELCLALFYICYIVFVVDWPLEVRDAQNRIQANQ</sequence>
<dbReference type="KEGG" id="cme:CYME_CMI258C"/>
<keyword evidence="5" id="KW-1185">Reference proteome</keyword>
<feature type="transmembrane region" description="Helical" evidence="3">
    <location>
        <begin position="65"/>
        <end position="90"/>
    </location>
</feature>
<evidence type="ECO:0000313" key="5">
    <source>
        <dbReference type="Proteomes" id="UP000007014"/>
    </source>
</evidence>
<evidence type="ECO:0000256" key="1">
    <source>
        <dbReference type="ARBA" id="ARBA00010199"/>
    </source>
</evidence>
<comment type="similarity">
    <text evidence="1">Belongs to the multi antimicrobial extrusion (MATE) (TC 2.A.66.1) family.</text>
</comment>
<feature type="transmembrane region" description="Helical" evidence="3">
    <location>
        <begin position="367"/>
        <end position="393"/>
    </location>
</feature>
<keyword evidence="3" id="KW-0472">Membrane</keyword>